<dbReference type="GO" id="GO:0009288">
    <property type="term" value="C:bacterial-type flagellum"/>
    <property type="evidence" value="ECO:0007669"/>
    <property type="project" value="UniProtKB-SubCell"/>
</dbReference>
<dbReference type="InterPro" id="IPR001492">
    <property type="entry name" value="Flagellin"/>
</dbReference>
<keyword evidence="6" id="KW-0966">Cell projection</keyword>
<evidence type="ECO:0000256" key="3">
    <source>
        <dbReference type="RuleBase" id="RU362073"/>
    </source>
</evidence>
<evidence type="ECO:0000313" key="6">
    <source>
        <dbReference type="EMBL" id="KWV40854.1"/>
    </source>
</evidence>
<sequence>MTYKITSSAQVNALAALRIINKDAATVQQQVSSGYRVETAADDATYWSFASVMRSDSNSLQNIHDALGVGASKVDTAYTSMDSLIDQLGEIRKTLLTAKEAGVDKTKLNTSLSELKGQLQTTVQSTSIAGENWLLNRDATLPTSRSVIGGFVRGASGEYQMQTIDFPADQTVMIDMTDANRGLLTKTVDANTLNSDGTATARNYYLLSAGSTTPATGTEIKLDGNTTSAQVDDMIAVVDSLLSTLTETAAGLGTMSARIGDRVAYTADMSDLIDKGVGALVDTDMDETATLQKALLAQQQMGIQTISILNTAASKVLLLLQ</sequence>
<proteinExistence type="inferred from homology"/>
<keyword evidence="2 3" id="KW-0975">Bacterial flagellum</keyword>
<evidence type="ECO:0000259" key="5">
    <source>
        <dbReference type="Pfam" id="PF00700"/>
    </source>
</evidence>
<comment type="subcellular location">
    <subcellularLocation>
        <location evidence="3">Secreted</location>
    </subcellularLocation>
    <subcellularLocation>
        <location evidence="3">Bacterial flagellum</location>
    </subcellularLocation>
</comment>
<dbReference type="SUPFAM" id="SSF64518">
    <property type="entry name" value="Phase 1 flagellin"/>
    <property type="match status" value="1"/>
</dbReference>
<dbReference type="InterPro" id="IPR046358">
    <property type="entry name" value="Flagellin_C"/>
</dbReference>
<keyword evidence="3" id="KW-0964">Secreted</keyword>
<keyword evidence="7" id="KW-1185">Reference proteome</keyword>
<dbReference type="Proteomes" id="UP000068164">
    <property type="component" value="Unassembled WGS sequence"/>
</dbReference>
<gene>
    <name evidence="6" type="ORF">AS026_24600</name>
</gene>
<dbReference type="GO" id="GO:0005198">
    <property type="term" value="F:structural molecule activity"/>
    <property type="evidence" value="ECO:0007669"/>
    <property type="project" value="UniProtKB-UniRule"/>
</dbReference>
<evidence type="ECO:0000259" key="4">
    <source>
        <dbReference type="Pfam" id="PF00669"/>
    </source>
</evidence>
<evidence type="ECO:0000313" key="7">
    <source>
        <dbReference type="Proteomes" id="UP000068164"/>
    </source>
</evidence>
<reference evidence="6 7" key="1">
    <citation type="submission" date="2015-11" db="EMBL/GenBank/DDBJ databases">
        <title>Draft Genome Sequence of the Strain BR 10423 (Rhizobium sp.) isolated from nodules of Mimosa pudica.</title>
        <authorList>
            <person name="Barauna A.C."/>
            <person name="Zilli J.E."/>
            <person name="Simoes-Araujo J.L."/>
            <person name="Reis V.M."/>
            <person name="James E.K."/>
            <person name="Reis F.B.Jr."/>
            <person name="Rouws L.F."/>
            <person name="Passos S.R."/>
            <person name="Gois S.R."/>
        </authorList>
    </citation>
    <scope>NUCLEOTIDE SEQUENCE [LARGE SCALE GENOMIC DNA]</scope>
    <source>
        <strain evidence="6 7">BR10423</strain>
    </source>
</reference>
<dbReference type="InterPro" id="IPR001029">
    <property type="entry name" value="Flagellin_N"/>
</dbReference>
<comment type="caution">
    <text evidence="6">The sequence shown here is derived from an EMBL/GenBank/DDBJ whole genome shotgun (WGS) entry which is preliminary data.</text>
</comment>
<dbReference type="EMBL" id="LNCD01000145">
    <property type="protein sequence ID" value="KWV40854.1"/>
    <property type="molecule type" value="Genomic_DNA"/>
</dbReference>
<protein>
    <recommendedName>
        <fullName evidence="3">Flagellin</fullName>
    </recommendedName>
</protein>
<dbReference type="PANTHER" id="PTHR42792">
    <property type="entry name" value="FLAGELLIN"/>
    <property type="match status" value="1"/>
</dbReference>
<organism evidence="6 7">
    <name type="scientific">Rhizobium altiplani</name>
    <dbReference type="NCBI Taxonomy" id="1864509"/>
    <lineage>
        <taxon>Bacteria</taxon>
        <taxon>Pseudomonadati</taxon>
        <taxon>Pseudomonadota</taxon>
        <taxon>Alphaproteobacteria</taxon>
        <taxon>Hyphomicrobiales</taxon>
        <taxon>Rhizobiaceae</taxon>
        <taxon>Rhizobium/Agrobacterium group</taxon>
        <taxon>Rhizobium</taxon>
    </lineage>
</organism>
<comment type="similarity">
    <text evidence="1 3">Belongs to the bacterial flagellin family.</text>
</comment>
<dbReference type="Pfam" id="PF00700">
    <property type="entry name" value="Flagellin_C"/>
    <property type="match status" value="1"/>
</dbReference>
<feature type="domain" description="Flagellin N-terminal" evidence="4">
    <location>
        <begin position="7"/>
        <end position="134"/>
    </location>
</feature>
<comment type="function">
    <text evidence="3">Flagellin is the subunit protein which polymerizes to form the filaments of bacterial flagella.</text>
</comment>
<name>A0A109J1Y5_9HYPH</name>
<keyword evidence="6" id="KW-0969">Cilium</keyword>
<dbReference type="GO" id="GO:0005576">
    <property type="term" value="C:extracellular region"/>
    <property type="evidence" value="ECO:0007669"/>
    <property type="project" value="UniProtKB-SubCell"/>
</dbReference>
<dbReference type="RefSeq" id="WP_025659529.1">
    <property type="nucleotide sequence ID" value="NZ_LNCD01000145.1"/>
</dbReference>
<dbReference type="AlphaFoldDB" id="A0A109J1Y5"/>
<accession>A0A109J1Y5</accession>
<keyword evidence="6" id="KW-0282">Flagellum</keyword>
<dbReference type="Pfam" id="PF00669">
    <property type="entry name" value="Flagellin_N"/>
    <property type="match status" value="1"/>
</dbReference>
<feature type="domain" description="Flagellin C-terminal" evidence="5">
    <location>
        <begin position="235"/>
        <end position="320"/>
    </location>
</feature>
<dbReference type="PANTHER" id="PTHR42792:SF2">
    <property type="entry name" value="FLAGELLIN"/>
    <property type="match status" value="1"/>
</dbReference>
<evidence type="ECO:0000256" key="1">
    <source>
        <dbReference type="ARBA" id="ARBA00005709"/>
    </source>
</evidence>
<dbReference type="Gene3D" id="1.20.1330.10">
    <property type="entry name" value="f41 fragment of flagellin, N-terminal domain"/>
    <property type="match status" value="1"/>
</dbReference>
<evidence type="ECO:0000256" key="2">
    <source>
        <dbReference type="ARBA" id="ARBA00023143"/>
    </source>
</evidence>